<evidence type="ECO:0000256" key="1">
    <source>
        <dbReference type="ARBA" id="ARBA00022723"/>
    </source>
</evidence>
<sequence length="68" mass="7467">MRQSNTAGTGSGYFLTTTTTTTTGPIDERHGRHWQCCYCESANQKSDPLCRNCGHRKCGECFGFNGAD</sequence>
<organism evidence="6 7">
    <name type="scientific">Choiromyces venosus 120613-1</name>
    <dbReference type="NCBI Taxonomy" id="1336337"/>
    <lineage>
        <taxon>Eukaryota</taxon>
        <taxon>Fungi</taxon>
        <taxon>Dikarya</taxon>
        <taxon>Ascomycota</taxon>
        <taxon>Pezizomycotina</taxon>
        <taxon>Pezizomycetes</taxon>
        <taxon>Pezizales</taxon>
        <taxon>Tuberaceae</taxon>
        <taxon>Choiromyces</taxon>
    </lineage>
</organism>
<evidence type="ECO:0000313" key="7">
    <source>
        <dbReference type="Proteomes" id="UP000276215"/>
    </source>
</evidence>
<dbReference type="GO" id="GO:0008270">
    <property type="term" value="F:zinc ion binding"/>
    <property type="evidence" value="ECO:0007669"/>
    <property type="project" value="UniProtKB-KW"/>
</dbReference>
<dbReference type="AlphaFoldDB" id="A0A3N4JVP6"/>
<evidence type="ECO:0000256" key="2">
    <source>
        <dbReference type="ARBA" id="ARBA00022771"/>
    </source>
</evidence>
<dbReference type="PROSITE" id="PS01358">
    <property type="entry name" value="ZF_RANBP2_1"/>
    <property type="match status" value="1"/>
</dbReference>
<evidence type="ECO:0000256" key="4">
    <source>
        <dbReference type="SAM" id="MobiDB-lite"/>
    </source>
</evidence>
<keyword evidence="7" id="KW-1185">Reference proteome</keyword>
<keyword evidence="2" id="KW-0863">Zinc-finger</keyword>
<keyword evidence="3" id="KW-0862">Zinc</keyword>
<reference evidence="6 7" key="1">
    <citation type="journal article" date="2018" name="Nat. Ecol. Evol.">
        <title>Pezizomycetes genomes reveal the molecular basis of ectomycorrhizal truffle lifestyle.</title>
        <authorList>
            <person name="Murat C."/>
            <person name="Payen T."/>
            <person name="Noel B."/>
            <person name="Kuo A."/>
            <person name="Morin E."/>
            <person name="Chen J."/>
            <person name="Kohler A."/>
            <person name="Krizsan K."/>
            <person name="Balestrini R."/>
            <person name="Da Silva C."/>
            <person name="Montanini B."/>
            <person name="Hainaut M."/>
            <person name="Levati E."/>
            <person name="Barry K.W."/>
            <person name="Belfiori B."/>
            <person name="Cichocki N."/>
            <person name="Clum A."/>
            <person name="Dockter R.B."/>
            <person name="Fauchery L."/>
            <person name="Guy J."/>
            <person name="Iotti M."/>
            <person name="Le Tacon F."/>
            <person name="Lindquist E.A."/>
            <person name="Lipzen A."/>
            <person name="Malagnac F."/>
            <person name="Mello A."/>
            <person name="Molinier V."/>
            <person name="Miyauchi S."/>
            <person name="Poulain J."/>
            <person name="Riccioni C."/>
            <person name="Rubini A."/>
            <person name="Sitrit Y."/>
            <person name="Splivallo R."/>
            <person name="Traeger S."/>
            <person name="Wang M."/>
            <person name="Zifcakova L."/>
            <person name="Wipf D."/>
            <person name="Zambonelli A."/>
            <person name="Paolocci F."/>
            <person name="Nowrousian M."/>
            <person name="Ottonello S."/>
            <person name="Baldrian P."/>
            <person name="Spatafora J.W."/>
            <person name="Henrissat B."/>
            <person name="Nagy L.G."/>
            <person name="Aury J.M."/>
            <person name="Wincker P."/>
            <person name="Grigoriev I.V."/>
            <person name="Bonfante P."/>
            <person name="Martin F.M."/>
        </authorList>
    </citation>
    <scope>NUCLEOTIDE SEQUENCE [LARGE SCALE GENOMIC DNA]</scope>
    <source>
        <strain evidence="6 7">120613-1</strain>
    </source>
</reference>
<accession>A0A3N4JVP6</accession>
<evidence type="ECO:0000259" key="5">
    <source>
        <dbReference type="PROSITE" id="PS01358"/>
    </source>
</evidence>
<proteinExistence type="predicted"/>
<keyword evidence="1" id="KW-0479">Metal-binding</keyword>
<name>A0A3N4JVP6_9PEZI</name>
<evidence type="ECO:0000256" key="3">
    <source>
        <dbReference type="ARBA" id="ARBA00022833"/>
    </source>
</evidence>
<protein>
    <recommendedName>
        <fullName evidence="5">RanBP2-type domain-containing protein</fullName>
    </recommendedName>
</protein>
<dbReference type="InterPro" id="IPR001876">
    <property type="entry name" value="Znf_RanBP2"/>
</dbReference>
<gene>
    <name evidence="6" type="ORF">L873DRAFT_1805673</name>
</gene>
<dbReference type="EMBL" id="ML120382">
    <property type="protein sequence ID" value="RPB00221.1"/>
    <property type="molecule type" value="Genomic_DNA"/>
</dbReference>
<evidence type="ECO:0000313" key="6">
    <source>
        <dbReference type="EMBL" id="RPB00221.1"/>
    </source>
</evidence>
<feature type="region of interest" description="Disordered" evidence="4">
    <location>
        <begin position="1"/>
        <end position="26"/>
    </location>
</feature>
<dbReference type="Proteomes" id="UP000276215">
    <property type="component" value="Unassembled WGS sequence"/>
</dbReference>
<feature type="domain" description="RanBP2-type" evidence="5">
    <location>
        <begin position="34"/>
        <end position="53"/>
    </location>
</feature>